<name>A0A6J3MCA4_9PEZI</name>
<evidence type="ECO:0000256" key="1">
    <source>
        <dbReference type="ARBA" id="ARBA00004273"/>
    </source>
</evidence>
<dbReference type="PRINTS" id="PR00727">
    <property type="entry name" value="LEADERPTASE"/>
</dbReference>
<organism evidence="11">
    <name type="scientific">Dissoconium aciculare CBS 342.82</name>
    <dbReference type="NCBI Taxonomy" id="1314786"/>
    <lineage>
        <taxon>Eukaryota</taxon>
        <taxon>Fungi</taxon>
        <taxon>Dikarya</taxon>
        <taxon>Ascomycota</taxon>
        <taxon>Pezizomycotina</taxon>
        <taxon>Dothideomycetes</taxon>
        <taxon>Dothideomycetidae</taxon>
        <taxon>Mycosphaerellales</taxon>
        <taxon>Dissoconiaceae</taxon>
        <taxon>Dissoconium</taxon>
    </lineage>
</organism>
<reference evidence="11" key="2">
    <citation type="submission" date="2020-04" db="EMBL/GenBank/DDBJ databases">
        <authorList>
            <consortium name="NCBI Genome Project"/>
        </authorList>
    </citation>
    <scope>NUCLEOTIDE SEQUENCE</scope>
    <source>
        <strain evidence="11">CBS 342.82</strain>
    </source>
</reference>
<feature type="transmembrane region" description="Helical" evidence="8">
    <location>
        <begin position="16"/>
        <end position="35"/>
    </location>
</feature>
<dbReference type="GO" id="GO:0042720">
    <property type="term" value="C:mitochondrial inner membrane peptidase complex"/>
    <property type="evidence" value="ECO:0007669"/>
    <property type="project" value="TreeGrafter"/>
</dbReference>
<evidence type="ECO:0000256" key="5">
    <source>
        <dbReference type="ARBA" id="ARBA00023136"/>
    </source>
</evidence>
<feature type="domain" description="Peptidase S26" evidence="9">
    <location>
        <begin position="17"/>
        <end position="76"/>
    </location>
</feature>
<keyword evidence="8" id="KW-0812">Transmembrane</keyword>
<dbReference type="Pfam" id="PF10502">
    <property type="entry name" value="Peptidase_S26"/>
    <property type="match status" value="2"/>
</dbReference>
<protein>
    <submittedName>
        <fullName evidence="11">LexA/Signal peptidase</fullName>
    </submittedName>
</protein>
<keyword evidence="5 8" id="KW-0472">Membrane</keyword>
<feature type="active site" evidence="7">
    <location>
        <position position="65"/>
    </location>
</feature>
<dbReference type="PANTHER" id="PTHR12383">
    <property type="entry name" value="PROTEASE FAMILY S26 MITOCHONDRIAL INNER MEMBRANE PROTEASE-RELATED"/>
    <property type="match status" value="1"/>
</dbReference>
<keyword evidence="4" id="KW-0496">Mitochondrion</keyword>
<feature type="non-terminal residue" evidence="11">
    <location>
        <position position="1"/>
    </location>
</feature>
<evidence type="ECO:0000256" key="4">
    <source>
        <dbReference type="ARBA" id="ARBA00023128"/>
    </source>
</evidence>
<dbReference type="PANTHER" id="PTHR12383:SF16">
    <property type="entry name" value="MITOCHONDRIAL INNER MEMBRANE PROTEASE SUBUNIT 1"/>
    <property type="match status" value="1"/>
</dbReference>
<evidence type="ECO:0000256" key="8">
    <source>
        <dbReference type="SAM" id="Phobius"/>
    </source>
</evidence>
<reference evidence="11" key="3">
    <citation type="submission" date="2025-08" db="UniProtKB">
        <authorList>
            <consortium name="RefSeq"/>
        </authorList>
    </citation>
    <scope>IDENTIFICATION</scope>
    <source>
        <strain evidence="11">CBS 342.82</strain>
    </source>
</reference>
<keyword evidence="8" id="KW-1133">Transmembrane helix</keyword>
<evidence type="ECO:0000256" key="3">
    <source>
        <dbReference type="ARBA" id="ARBA00022801"/>
    </source>
</evidence>
<dbReference type="OrthoDB" id="308440at2759"/>
<evidence type="ECO:0000256" key="2">
    <source>
        <dbReference type="ARBA" id="ARBA00022792"/>
    </source>
</evidence>
<proteinExistence type="inferred from homology"/>
<dbReference type="Gene3D" id="2.10.109.10">
    <property type="entry name" value="Umud Fragment, subunit A"/>
    <property type="match status" value="1"/>
</dbReference>
<dbReference type="InterPro" id="IPR000223">
    <property type="entry name" value="Pept_S26A_signal_pept_1"/>
</dbReference>
<reference evidence="11" key="1">
    <citation type="submission" date="2020-01" db="EMBL/GenBank/DDBJ databases">
        <authorList>
            <consortium name="DOE Joint Genome Institute"/>
            <person name="Haridas S."/>
            <person name="Albert R."/>
            <person name="Binder M."/>
            <person name="Bloem J."/>
            <person name="Labutti K."/>
            <person name="Salamov A."/>
            <person name="Andreopoulos B."/>
            <person name="Baker S.E."/>
            <person name="Barry K."/>
            <person name="Bills G."/>
            <person name="Bluhm B.H."/>
            <person name="Cannon C."/>
            <person name="Castanera R."/>
            <person name="Culley D.E."/>
            <person name="Daum C."/>
            <person name="Ezra D."/>
            <person name="Gonzalez J.B."/>
            <person name="Henrissat B."/>
            <person name="Kuo A."/>
            <person name="Liang C."/>
            <person name="Lipzen A."/>
            <person name="Lutzoni F."/>
            <person name="Magnuson J."/>
            <person name="Mondo S."/>
            <person name="Nolan M."/>
            <person name="Ohm R."/>
            <person name="Pangilinan J."/>
            <person name="Park H.-J."/>
            <person name="Ramirez L."/>
            <person name="Alfaro M."/>
            <person name="Sun H."/>
            <person name="Tritt A."/>
            <person name="Yoshinaga Y."/>
            <person name="Zwiers L.-H."/>
            <person name="Turgeon B.G."/>
            <person name="Goodwin S.B."/>
            <person name="Spatafora J.W."/>
            <person name="Crous P.W."/>
            <person name="Grigoriev I.V."/>
        </authorList>
    </citation>
    <scope>NUCLEOTIDE SEQUENCE</scope>
    <source>
        <strain evidence="11">CBS 342.82</strain>
    </source>
</reference>
<sequence length="125" mass="13841">FAAGHIFFHYCFEGDFAYGISMLPTLSAFGNYVIINKSYRRGRGVEVGDIVSFKHPVREGEYAVKRVLGLEGDFVLMYTPGANDTMLQVPKGHCWVIGDDLPHSRDSRTFGPLPMALISGKVIAK</sequence>
<gene>
    <name evidence="11" type="ORF">K489DRAFT_299976</name>
</gene>
<comment type="subcellular location">
    <subcellularLocation>
        <location evidence="1">Mitochondrion inner membrane</location>
    </subcellularLocation>
</comment>
<dbReference type="InterPro" id="IPR019533">
    <property type="entry name" value="Peptidase_S26"/>
</dbReference>
<feature type="non-terminal residue" evidence="11">
    <location>
        <position position="125"/>
    </location>
</feature>
<evidence type="ECO:0000256" key="6">
    <source>
        <dbReference type="ARBA" id="ARBA00038445"/>
    </source>
</evidence>
<keyword evidence="3" id="KW-0378">Hydrolase</keyword>
<evidence type="ECO:0000259" key="9">
    <source>
        <dbReference type="Pfam" id="PF10502"/>
    </source>
</evidence>
<comment type="similarity">
    <text evidence="6">Belongs to the peptidase S26 family. IMP1 subfamily.</text>
</comment>
<accession>A0A6J3MCA4</accession>
<dbReference type="GO" id="GO:0006627">
    <property type="term" value="P:protein processing involved in protein targeting to mitochondrion"/>
    <property type="evidence" value="ECO:0007669"/>
    <property type="project" value="TreeGrafter"/>
</dbReference>
<dbReference type="AlphaFoldDB" id="A0A6J3MCA4"/>
<dbReference type="Proteomes" id="UP000504637">
    <property type="component" value="Unplaced"/>
</dbReference>
<dbReference type="InterPro" id="IPR052064">
    <property type="entry name" value="Mito_IMP1_subunit"/>
</dbReference>
<feature type="domain" description="Peptidase S26" evidence="9">
    <location>
        <begin position="87"/>
        <end position="123"/>
    </location>
</feature>
<keyword evidence="10" id="KW-1185">Reference proteome</keyword>
<feature type="active site" evidence="7">
    <location>
        <position position="21"/>
    </location>
</feature>
<keyword evidence="2" id="KW-0999">Mitochondrion inner membrane</keyword>
<dbReference type="GO" id="GO:0006465">
    <property type="term" value="P:signal peptide processing"/>
    <property type="evidence" value="ECO:0007669"/>
    <property type="project" value="InterPro"/>
</dbReference>
<dbReference type="RefSeq" id="XP_033461493.1">
    <property type="nucleotide sequence ID" value="XM_033600394.1"/>
</dbReference>
<evidence type="ECO:0000313" key="10">
    <source>
        <dbReference type="Proteomes" id="UP000504637"/>
    </source>
</evidence>
<dbReference type="CDD" id="cd06530">
    <property type="entry name" value="S26_SPase_I"/>
    <property type="match status" value="1"/>
</dbReference>
<dbReference type="GO" id="GO:0004252">
    <property type="term" value="F:serine-type endopeptidase activity"/>
    <property type="evidence" value="ECO:0007669"/>
    <property type="project" value="InterPro"/>
</dbReference>
<evidence type="ECO:0000256" key="7">
    <source>
        <dbReference type="PIRSR" id="PIRSR600223-1"/>
    </source>
</evidence>
<evidence type="ECO:0000313" key="11">
    <source>
        <dbReference type="RefSeq" id="XP_033461493.1"/>
    </source>
</evidence>
<dbReference type="InterPro" id="IPR036286">
    <property type="entry name" value="LexA/Signal_pep-like_sf"/>
</dbReference>
<dbReference type="GeneID" id="54358194"/>
<dbReference type="SUPFAM" id="SSF51306">
    <property type="entry name" value="LexA/Signal peptidase"/>
    <property type="match status" value="1"/>
</dbReference>